<protein>
    <submittedName>
        <fullName evidence="2">Uncharacterized protein</fullName>
    </submittedName>
</protein>
<dbReference type="Proteomes" id="UP000600365">
    <property type="component" value="Unassembled WGS sequence"/>
</dbReference>
<organism evidence="2 3">
    <name type="scientific">Streptomyces albiflavescens</name>
    <dbReference type="NCBI Taxonomy" id="1623582"/>
    <lineage>
        <taxon>Bacteria</taxon>
        <taxon>Bacillati</taxon>
        <taxon>Actinomycetota</taxon>
        <taxon>Actinomycetes</taxon>
        <taxon>Kitasatosporales</taxon>
        <taxon>Streptomycetaceae</taxon>
        <taxon>Streptomyces</taxon>
    </lineage>
</organism>
<dbReference type="EMBL" id="BMMM01000022">
    <property type="protein sequence ID" value="GGN89442.1"/>
    <property type="molecule type" value="Genomic_DNA"/>
</dbReference>
<evidence type="ECO:0000313" key="2">
    <source>
        <dbReference type="EMBL" id="GGN89442.1"/>
    </source>
</evidence>
<dbReference type="AlphaFoldDB" id="A0A917YDJ9"/>
<sequence length="87" mass="8925">MTKPSGPPTDGSGPTWAAYMPKTASPRARSMPISRPVDGVRETGELAPTSVADAGDKGDTEDKDAGALCVTFFRVAQSQAAAHPSHG</sequence>
<keyword evidence="3" id="KW-1185">Reference proteome</keyword>
<name>A0A917YDJ9_9ACTN</name>
<evidence type="ECO:0000256" key="1">
    <source>
        <dbReference type="SAM" id="MobiDB-lite"/>
    </source>
</evidence>
<accession>A0A917YDJ9</accession>
<reference evidence="2 3" key="1">
    <citation type="journal article" date="2014" name="Int. J. Syst. Evol. Microbiol.">
        <title>Complete genome sequence of Corynebacterium casei LMG S-19264T (=DSM 44701T), isolated from a smear-ripened cheese.</title>
        <authorList>
            <consortium name="US DOE Joint Genome Institute (JGI-PGF)"/>
            <person name="Walter F."/>
            <person name="Albersmeier A."/>
            <person name="Kalinowski J."/>
            <person name="Ruckert C."/>
        </authorList>
    </citation>
    <scope>NUCLEOTIDE SEQUENCE [LARGE SCALE GENOMIC DNA]</scope>
    <source>
        <strain evidence="2 3">CGMCC 4.7111</strain>
    </source>
</reference>
<proteinExistence type="predicted"/>
<comment type="caution">
    <text evidence="2">The sequence shown here is derived from an EMBL/GenBank/DDBJ whole genome shotgun (WGS) entry which is preliminary data.</text>
</comment>
<feature type="compositionally biased region" description="Basic and acidic residues" evidence="1">
    <location>
        <begin position="54"/>
        <end position="63"/>
    </location>
</feature>
<gene>
    <name evidence="2" type="ORF">GCM10011579_084310</name>
</gene>
<evidence type="ECO:0000313" key="3">
    <source>
        <dbReference type="Proteomes" id="UP000600365"/>
    </source>
</evidence>
<feature type="region of interest" description="Disordered" evidence="1">
    <location>
        <begin position="1"/>
        <end position="63"/>
    </location>
</feature>